<dbReference type="CDD" id="cd07990">
    <property type="entry name" value="LPLAT_LCLAT1-like"/>
    <property type="match status" value="1"/>
</dbReference>
<protein>
    <recommendedName>
        <fullName evidence="5">Phospholipid/glycerol acyltransferase domain-containing protein</fullName>
    </recommendedName>
</protein>
<dbReference type="Pfam" id="PF16076">
    <property type="entry name" value="Acyltransf_C"/>
    <property type="match status" value="1"/>
</dbReference>
<keyword evidence="3" id="KW-0012">Acyltransferase</keyword>
<dbReference type="GO" id="GO:0036149">
    <property type="term" value="P:phosphatidylinositol acyl-chain remodeling"/>
    <property type="evidence" value="ECO:0007669"/>
    <property type="project" value="TreeGrafter"/>
</dbReference>
<dbReference type="SMART" id="SM00563">
    <property type="entry name" value="PlsC"/>
    <property type="match status" value="1"/>
</dbReference>
<keyword evidence="2" id="KW-0808">Transferase</keyword>
<dbReference type="PANTHER" id="PTHR10983:SF69">
    <property type="entry name" value="PHOSPHOLIPID_GLYCEROL ACYLTRANSFERASE DOMAIN-CONTAINING PROTEIN"/>
    <property type="match status" value="1"/>
</dbReference>
<evidence type="ECO:0000256" key="4">
    <source>
        <dbReference type="SAM" id="Phobius"/>
    </source>
</evidence>
<evidence type="ECO:0000313" key="6">
    <source>
        <dbReference type="EMBL" id="KAF2073432.1"/>
    </source>
</evidence>
<dbReference type="InterPro" id="IPR032098">
    <property type="entry name" value="Acyltransf_C"/>
</dbReference>
<dbReference type="GO" id="GO:0016746">
    <property type="term" value="F:acyltransferase activity"/>
    <property type="evidence" value="ECO:0007669"/>
    <property type="project" value="UniProtKB-KW"/>
</dbReference>
<organism evidence="6 7">
    <name type="scientific">Polysphondylium violaceum</name>
    <dbReference type="NCBI Taxonomy" id="133409"/>
    <lineage>
        <taxon>Eukaryota</taxon>
        <taxon>Amoebozoa</taxon>
        <taxon>Evosea</taxon>
        <taxon>Eumycetozoa</taxon>
        <taxon>Dictyostelia</taxon>
        <taxon>Dictyosteliales</taxon>
        <taxon>Dictyosteliaceae</taxon>
        <taxon>Polysphondylium</taxon>
    </lineage>
</organism>
<dbReference type="EMBL" id="AJWJ01000204">
    <property type="protein sequence ID" value="KAF2073432.1"/>
    <property type="molecule type" value="Genomic_DNA"/>
</dbReference>
<keyword evidence="4" id="KW-0812">Transmembrane</keyword>
<evidence type="ECO:0000313" key="7">
    <source>
        <dbReference type="Proteomes" id="UP000695562"/>
    </source>
</evidence>
<feature type="transmembrane region" description="Helical" evidence="4">
    <location>
        <begin position="20"/>
        <end position="44"/>
    </location>
</feature>
<name>A0A8J4PTT7_9MYCE</name>
<feature type="domain" description="Phospholipid/glycerol acyltransferase" evidence="5">
    <location>
        <begin position="92"/>
        <end position="214"/>
    </location>
</feature>
<keyword evidence="4" id="KW-0472">Membrane</keyword>
<dbReference type="InterPro" id="IPR002123">
    <property type="entry name" value="Plipid/glycerol_acylTrfase"/>
</dbReference>
<evidence type="ECO:0000256" key="3">
    <source>
        <dbReference type="ARBA" id="ARBA00023315"/>
    </source>
</evidence>
<dbReference type="GO" id="GO:0005783">
    <property type="term" value="C:endoplasmic reticulum"/>
    <property type="evidence" value="ECO:0007669"/>
    <property type="project" value="TreeGrafter"/>
</dbReference>
<proteinExistence type="inferred from homology"/>
<dbReference type="OrthoDB" id="189226at2759"/>
<dbReference type="Pfam" id="PF01553">
    <property type="entry name" value="Acyltransferase"/>
    <property type="match status" value="1"/>
</dbReference>
<gene>
    <name evidence="6" type="ORF">CYY_005249</name>
</gene>
<dbReference type="AlphaFoldDB" id="A0A8J4PTT7"/>
<dbReference type="PANTHER" id="PTHR10983">
    <property type="entry name" value="1-ACYLGLYCEROL-3-PHOSPHATE ACYLTRANSFERASE-RELATED"/>
    <property type="match status" value="1"/>
</dbReference>
<comment type="similarity">
    <text evidence="1">Belongs to the 1-acyl-sn-glycerol-3-phosphate acyltransferase family.</text>
</comment>
<evidence type="ECO:0000256" key="2">
    <source>
        <dbReference type="ARBA" id="ARBA00022679"/>
    </source>
</evidence>
<sequence length="371" mass="43424">MDTIKQYTNQWKLESKFRIFFSTAVILISSLYAAVFLMLPAIMIRPFFRKLAFQIHHKVASLWFRLVLFVFEVFNGIEVRYYGDEVGQGEAAILMMNHPSEVDWLFSYSIAQRTKSLSKIKVILKNDVRYVPGVGWGCDNLDYIFLSRDWAFDKSHIEYKLNGFKEMDFKPWIVIFPEGTDLDPVKLKKSWDYSEKNGFPKFNNVLLPRHKGLHAIVEPMRDRLDAVYDITIGYESKPSILSCISGTNPKVVNIHIKKILLKDIPTDEDKLQSWLFGVYKEKDALLQHLKENQTFPCPFKAPRPGLSILASIFIWFKFFIGPLTALIFYSTPVRIYFILAIIYYIFNSKIEELRKWRGLQKDVYKPKPKVN</sequence>
<comment type="caution">
    <text evidence="6">The sequence shown here is derived from an EMBL/GenBank/DDBJ whole genome shotgun (WGS) entry which is preliminary data.</text>
</comment>
<evidence type="ECO:0000256" key="1">
    <source>
        <dbReference type="ARBA" id="ARBA00008655"/>
    </source>
</evidence>
<dbReference type="SUPFAM" id="SSF69593">
    <property type="entry name" value="Glycerol-3-phosphate (1)-acyltransferase"/>
    <property type="match status" value="1"/>
</dbReference>
<evidence type="ECO:0000259" key="5">
    <source>
        <dbReference type="SMART" id="SM00563"/>
    </source>
</evidence>
<keyword evidence="7" id="KW-1185">Reference proteome</keyword>
<dbReference type="Proteomes" id="UP000695562">
    <property type="component" value="Unassembled WGS sequence"/>
</dbReference>
<reference evidence="6" key="1">
    <citation type="submission" date="2020-01" db="EMBL/GenBank/DDBJ databases">
        <title>Development of genomics and gene disruption for Polysphondylium violaceum indicates a role for the polyketide synthase stlB in stalk morphogenesis.</title>
        <authorList>
            <person name="Narita B."/>
            <person name="Kawabe Y."/>
            <person name="Kin K."/>
            <person name="Saito T."/>
            <person name="Gibbs R."/>
            <person name="Kuspa A."/>
            <person name="Muzny D."/>
            <person name="Queller D."/>
            <person name="Richards S."/>
            <person name="Strassman J."/>
            <person name="Sucgang R."/>
            <person name="Worley K."/>
            <person name="Schaap P."/>
        </authorList>
    </citation>
    <scope>NUCLEOTIDE SEQUENCE</scope>
    <source>
        <strain evidence="6">QSvi11</strain>
    </source>
</reference>
<feature type="transmembrane region" description="Helical" evidence="4">
    <location>
        <begin position="326"/>
        <end position="346"/>
    </location>
</feature>
<keyword evidence="4" id="KW-1133">Transmembrane helix</keyword>
<accession>A0A8J4PTT7</accession>